<protein>
    <recommendedName>
        <fullName evidence="2">Ditrans,polycis-undecaprenyl-diphosphate synthase ((2E,6E)-farnesyl-diphosphate specific)</fullName>
        <ecNumber evidence="2">2.5.1.31</ecNumber>
    </recommendedName>
    <alternativeName>
        <fullName evidence="2">Ditrans,polycis-undecaprenylcistransferase</fullName>
    </alternativeName>
    <alternativeName>
        <fullName evidence="2">Undecaprenyl diphosphate synthase</fullName>
        <shortName evidence="2">UDS</shortName>
    </alternativeName>
    <alternativeName>
        <fullName evidence="2">Undecaprenyl pyrophosphate synthase</fullName>
        <shortName evidence="2">UPP synthase</shortName>
    </alternativeName>
</protein>
<comment type="catalytic activity">
    <reaction evidence="2">
        <text>8 isopentenyl diphosphate + (2E,6E)-farnesyl diphosphate = di-trans,octa-cis-undecaprenyl diphosphate + 8 diphosphate</text>
        <dbReference type="Rhea" id="RHEA:27551"/>
        <dbReference type="ChEBI" id="CHEBI:33019"/>
        <dbReference type="ChEBI" id="CHEBI:58405"/>
        <dbReference type="ChEBI" id="CHEBI:128769"/>
        <dbReference type="ChEBI" id="CHEBI:175763"/>
        <dbReference type="EC" id="2.5.1.31"/>
    </reaction>
</comment>
<dbReference type="EC" id="2.5.1.31" evidence="2"/>
<keyword evidence="2" id="KW-0479">Metal-binding</keyword>
<keyword evidence="2" id="KW-0133">Cell shape</keyword>
<feature type="active site" description="Proton acceptor" evidence="2">
    <location>
        <position position="73"/>
    </location>
</feature>
<gene>
    <name evidence="3" type="primary">uppS_2</name>
    <name evidence="2" type="synonym">uppS</name>
    <name evidence="3" type="ORF">Lery_2222</name>
</gene>
<dbReference type="InterPro" id="IPR001441">
    <property type="entry name" value="UPP_synth-like"/>
</dbReference>
<comment type="function">
    <text evidence="2">Catalyzes the sequential condensation of isopentenyl diphosphate (IPP) with (2E,6E)-farnesyl diphosphate (E,E-FPP) to yield (2Z,6Z,10Z,14Z,18Z,22Z,26Z,30Z,34E,38E)-undecaprenyl diphosphate (di-trans,octa-cis-UPP). UPP is the precursor of glycosyl carrier lipid in the biosynthesis of bacterial cell wall polysaccharide components such as peptidoglycan and lipopolysaccharide.</text>
</comment>
<evidence type="ECO:0000256" key="2">
    <source>
        <dbReference type="HAMAP-Rule" id="MF_01139"/>
    </source>
</evidence>
<dbReference type="Proteomes" id="UP000054773">
    <property type="component" value="Unassembled WGS sequence"/>
</dbReference>
<dbReference type="GO" id="GO:0016094">
    <property type="term" value="P:polyprenol biosynthetic process"/>
    <property type="evidence" value="ECO:0007669"/>
    <property type="project" value="TreeGrafter"/>
</dbReference>
<dbReference type="AlphaFoldDB" id="A0A0W0TEP0"/>
<dbReference type="GO" id="GO:0008360">
    <property type="term" value="P:regulation of cell shape"/>
    <property type="evidence" value="ECO:0007669"/>
    <property type="project" value="UniProtKB-KW"/>
</dbReference>
<comment type="subunit">
    <text evidence="2">Homodimer.</text>
</comment>
<dbReference type="CDD" id="cd00475">
    <property type="entry name" value="Cis_IPPS"/>
    <property type="match status" value="1"/>
</dbReference>
<sequence length="275" mass="32011">MFSPPTFGVVLMAKNTLTHIAFIPDGNGRWANIRQLPREYGHDAGYQTALQILHHCINIKIPYVTLFVLSYYNVIKRREDELKNIFRHLCSLFRDKEIETFHQLNCVFRPVGDFSCLEKCPELMEAIEYAIHKTQNNTGTIVNIAVAYAGSNDIANSIYEMYHHNGNHLPEKKEDLIQGISQYSHLHSPPVDLFIRLGGEKRLSDFCFWHLLQAELEFLDTFWPDFTTGQLDACIKNYYCRDRRFGEETSPEIIRKMAKKECQDDIDCQLIRSDK</sequence>
<dbReference type="HAMAP" id="MF_01139">
    <property type="entry name" value="ISPT"/>
    <property type="match status" value="1"/>
</dbReference>
<dbReference type="SUPFAM" id="SSF64005">
    <property type="entry name" value="Undecaprenyl diphosphate synthase"/>
    <property type="match status" value="1"/>
</dbReference>
<dbReference type="GO" id="GO:0000287">
    <property type="term" value="F:magnesium ion binding"/>
    <property type="evidence" value="ECO:0007669"/>
    <property type="project" value="UniProtKB-UniRule"/>
</dbReference>
<dbReference type="PANTHER" id="PTHR10291">
    <property type="entry name" value="DEHYDRODOLICHYL DIPHOSPHATE SYNTHASE FAMILY MEMBER"/>
    <property type="match status" value="1"/>
</dbReference>
<dbReference type="Pfam" id="PF01255">
    <property type="entry name" value="Prenyltransf"/>
    <property type="match status" value="1"/>
</dbReference>
<dbReference type="GO" id="GO:0071555">
    <property type="term" value="P:cell wall organization"/>
    <property type="evidence" value="ECO:0007669"/>
    <property type="project" value="UniProtKB-KW"/>
</dbReference>
<comment type="cofactor">
    <cofactor evidence="2">
        <name>Mg(2+)</name>
        <dbReference type="ChEBI" id="CHEBI:18420"/>
    </cofactor>
    <text evidence="2">Binds 2 magnesium ions per subunit.</text>
</comment>
<feature type="binding site" evidence="2">
    <location>
        <begin position="202"/>
        <end position="204"/>
    </location>
    <ligand>
        <name>substrate</name>
    </ligand>
</feature>
<feature type="active site" evidence="2">
    <location>
        <position position="25"/>
    </location>
</feature>
<dbReference type="PANTHER" id="PTHR10291:SF0">
    <property type="entry name" value="DEHYDRODOLICHYL DIPHOSPHATE SYNTHASE 2"/>
    <property type="match status" value="1"/>
</dbReference>
<feature type="binding site" evidence="2">
    <location>
        <position position="42"/>
    </location>
    <ligand>
        <name>substrate</name>
    </ligand>
</feature>
<comment type="similarity">
    <text evidence="2">Belongs to the UPP synthase family.</text>
</comment>
<keyword evidence="2" id="KW-0961">Cell wall biogenesis/degradation</keyword>
<evidence type="ECO:0000313" key="3">
    <source>
        <dbReference type="EMBL" id="KTC94055.1"/>
    </source>
</evidence>
<dbReference type="InterPro" id="IPR036424">
    <property type="entry name" value="UPP_synth-like_sf"/>
</dbReference>
<dbReference type="GO" id="GO:0008834">
    <property type="term" value="F:ditrans,polycis-undecaprenyl-diphosphate synthase [(2E,6E)-farnesyl-diphosphate specific] activity"/>
    <property type="evidence" value="ECO:0007669"/>
    <property type="project" value="UniProtKB-UniRule"/>
</dbReference>
<evidence type="ECO:0000313" key="4">
    <source>
        <dbReference type="Proteomes" id="UP000054773"/>
    </source>
</evidence>
<keyword evidence="2" id="KW-0573">Peptidoglycan synthesis</keyword>
<feature type="binding site" evidence="2">
    <location>
        <position position="30"/>
    </location>
    <ligand>
        <name>substrate</name>
    </ligand>
</feature>
<dbReference type="NCBIfam" id="TIGR00055">
    <property type="entry name" value="uppS"/>
    <property type="match status" value="1"/>
</dbReference>
<dbReference type="EMBL" id="LNYA01000034">
    <property type="protein sequence ID" value="KTC94055.1"/>
    <property type="molecule type" value="Genomic_DNA"/>
</dbReference>
<dbReference type="PATRIC" id="fig|448.7.peg.2333"/>
<comment type="caution">
    <text evidence="2">Lacks conserved residue(s) required for the propagation of feature annotation.</text>
</comment>
<keyword evidence="1 2" id="KW-0808">Transferase</keyword>
<dbReference type="OrthoDB" id="4191603at2"/>
<dbReference type="STRING" id="448.Lery_2222"/>
<reference evidence="3 4" key="1">
    <citation type="submission" date="2015-11" db="EMBL/GenBank/DDBJ databases">
        <title>Genomic analysis of 38 Legionella species identifies large and diverse effector repertoires.</title>
        <authorList>
            <person name="Burstein D."/>
            <person name="Amaro F."/>
            <person name="Zusman T."/>
            <person name="Lifshitz Z."/>
            <person name="Cohen O."/>
            <person name="Gilbert J.A."/>
            <person name="Pupko T."/>
            <person name="Shuman H.A."/>
            <person name="Segal G."/>
        </authorList>
    </citation>
    <scope>NUCLEOTIDE SEQUENCE [LARGE SCALE GENOMIC DNA]</scope>
    <source>
        <strain evidence="3 4">SE-32A-C8</strain>
    </source>
</reference>
<feature type="binding site" evidence="2">
    <location>
        <begin position="26"/>
        <end position="29"/>
    </location>
    <ligand>
        <name>substrate</name>
    </ligand>
</feature>
<evidence type="ECO:0000256" key="1">
    <source>
        <dbReference type="ARBA" id="ARBA00022679"/>
    </source>
</evidence>
<name>A0A0W0TEP0_LEGER</name>
<proteinExistence type="inferred from homology"/>
<dbReference type="GO" id="GO:0009252">
    <property type="term" value="P:peptidoglycan biosynthetic process"/>
    <property type="evidence" value="ECO:0007669"/>
    <property type="project" value="UniProtKB-UniRule"/>
</dbReference>
<keyword evidence="2" id="KW-0460">Magnesium</keyword>
<feature type="binding site" evidence="2">
    <location>
        <position position="77"/>
    </location>
    <ligand>
        <name>substrate</name>
    </ligand>
</feature>
<feature type="binding site" evidence="2">
    <location>
        <position position="215"/>
    </location>
    <ligand>
        <name>Mg(2+)</name>
        <dbReference type="ChEBI" id="CHEBI:18420"/>
    </ligand>
</feature>
<dbReference type="Gene3D" id="3.40.1180.10">
    <property type="entry name" value="Decaprenyl diphosphate synthase-like"/>
    <property type="match status" value="1"/>
</dbReference>
<feature type="binding site" evidence="2">
    <location>
        <position position="25"/>
    </location>
    <ligand>
        <name>Mg(2+)</name>
        <dbReference type="ChEBI" id="CHEBI:18420"/>
    </ligand>
</feature>
<keyword evidence="4" id="KW-1185">Reference proteome</keyword>
<feature type="binding site" evidence="2">
    <location>
        <position position="196"/>
    </location>
    <ligand>
        <name>substrate</name>
    </ligand>
</feature>
<comment type="caution">
    <text evidence="3">The sequence shown here is derived from an EMBL/GenBank/DDBJ whole genome shotgun (WGS) entry which is preliminary data.</text>
</comment>
<organism evidence="3 4">
    <name type="scientific">Legionella erythra</name>
    <dbReference type="NCBI Taxonomy" id="448"/>
    <lineage>
        <taxon>Bacteria</taxon>
        <taxon>Pseudomonadati</taxon>
        <taxon>Pseudomonadota</taxon>
        <taxon>Gammaproteobacteria</taxon>
        <taxon>Legionellales</taxon>
        <taxon>Legionellaceae</taxon>
        <taxon>Legionella</taxon>
    </lineage>
</organism>
<accession>A0A0W0TEP0</accession>
<feature type="binding site" evidence="2">
    <location>
        <position position="38"/>
    </location>
    <ligand>
        <name>substrate</name>
    </ligand>
</feature>